<dbReference type="EMBL" id="CP040602">
    <property type="protein sequence ID" value="QCU90806.1"/>
    <property type="molecule type" value="Genomic_DNA"/>
</dbReference>
<dbReference type="PANTHER" id="PTHR43133:SF51">
    <property type="entry name" value="RNA POLYMERASE SIGMA FACTOR"/>
    <property type="match status" value="1"/>
</dbReference>
<dbReference type="Pfam" id="PF04542">
    <property type="entry name" value="Sigma70_r2"/>
    <property type="match status" value="1"/>
</dbReference>
<accession>A0A4P9K8R4</accession>
<evidence type="ECO:0000256" key="1">
    <source>
        <dbReference type="ARBA" id="ARBA00010641"/>
    </source>
</evidence>
<proteinExistence type="inferred from homology"/>
<dbReference type="InterPro" id="IPR013324">
    <property type="entry name" value="RNA_pol_sigma_r3/r4-like"/>
</dbReference>
<comment type="similarity">
    <text evidence="1">Belongs to the sigma-70 factor family. ECF subfamily.</text>
</comment>
<feature type="domain" description="RNA polymerase sigma factor 70 region 4 type 2" evidence="6">
    <location>
        <begin position="103"/>
        <end position="155"/>
    </location>
</feature>
<evidence type="ECO:0000259" key="6">
    <source>
        <dbReference type="Pfam" id="PF08281"/>
    </source>
</evidence>
<dbReference type="InterPro" id="IPR013249">
    <property type="entry name" value="RNA_pol_sigma70_r4_t2"/>
</dbReference>
<evidence type="ECO:0000256" key="3">
    <source>
        <dbReference type="ARBA" id="ARBA00023082"/>
    </source>
</evidence>
<keyword evidence="8" id="KW-1185">Reference proteome</keyword>
<reference evidence="7 8" key="1">
    <citation type="submission" date="2019-05" db="EMBL/GenBank/DDBJ databases">
        <title>Thiomicrorhabdus sediminis sp. nov, a novel sulfur-oxidizing bacterium isolated from coastal sediment.</title>
        <authorList>
            <person name="Liu X."/>
        </authorList>
    </citation>
    <scope>NUCLEOTIDE SEQUENCE [LARGE SCALE GENOMIC DNA]</scope>
    <source>
        <strain evidence="7 8">G1</strain>
    </source>
</reference>
<evidence type="ECO:0000259" key="5">
    <source>
        <dbReference type="Pfam" id="PF04542"/>
    </source>
</evidence>
<dbReference type="InterPro" id="IPR036388">
    <property type="entry name" value="WH-like_DNA-bd_sf"/>
</dbReference>
<dbReference type="InterPro" id="IPR013325">
    <property type="entry name" value="RNA_pol_sigma_r2"/>
</dbReference>
<feature type="domain" description="RNA polymerase sigma-70 region 2" evidence="5">
    <location>
        <begin position="11"/>
        <end position="74"/>
    </location>
</feature>
<dbReference type="CDD" id="cd06171">
    <property type="entry name" value="Sigma70_r4"/>
    <property type="match status" value="1"/>
</dbReference>
<evidence type="ECO:0000256" key="2">
    <source>
        <dbReference type="ARBA" id="ARBA00023015"/>
    </source>
</evidence>
<dbReference type="Proteomes" id="UP000304864">
    <property type="component" value="Chromosome"/>
</dbReference>
<keyword evidence="4" id="KW-0804">Transcription</keyword>
<dbReference type="SUPFAM" id="SSF88946">
    <property type="entry name" value="Sigma2 domain of RNA polymerase sigma factors"/>
    <property type="match status" value="1"/>
</dbReference>
<dbReference type="InterPro" id="IPR014284">
    <property type="entry name" value="RNA_pol_sigma-70_dom"/>
</dbReference>
<evidence type="ECO:0000313" key="8">
    <source>
        <dbReference type="Proteomes" id="UP000304864"/>
    </source>
</evidence>
<dbReference type="InterPro" id="IPR007627">
    <property type="entry name" value="RNA_pol_sigma70_r2"/>
</dbReference>
<dbReference type="NCBIfam" id="NF009170">
    <property type="entry name" value="PRK12517.1"/>
    <property type="match status" value="1"/>
</dbReference>
<dbReference type="GO" id="GO:0006352">
    <property type="term" value="P:DNA-templated transcription initiation"/>
    <property type="evidence" value="ECO:0007669"/>
    <property type="project" value="InterPro"/>
</dbReference>
<sequence length="173" mass="20410">MPHKHRFFEQLVSAYANDLYRYAFWLCKQPTVAEDLVQETFSRAWKSIESLKDEKAAKAWLVTILRRENARLYEKYQPQILEIEEGLVADDSANEPSERLAKEQVQQMMLQLPTEYKEPLILQVMWGFSGEEIAKELNLKLATVNTRLFRARQQLKQMMHSEQPQRKTGGDYE</sequence>
<dbReference type="OrthoDB" id="9803470at2"/>
<dbReference type="GO" id="GO:0003677">
    <property type="term" value="F:DNA binding"/>
    <property type="evidence" value="ECO:0007669"/>
    <property type="project" value="InterPro"/>
</dbReference>
<name>A0A4P9K8R4_9GAMM</name>
<dbReference type="GO" id="GO:0016987">
    <property type="term" value="F:sigma factor activity"/>
    <property type="evidence" value="ECO:0007669"/>
    <property type="project" value="UniProtKB-KW"/>
</dbReference>
<gene>
    <name evidence="7" type="ORF">FE785_09270</name>
</gene>
<dbReference type="SUPFAM" id="SSF88659">
    <property type="entry name" value="Sigma3 and sigma4 domains of RNA polymerase sigma factors"/>
    <property type="match status" value="1"/>
</dbReference>
<organism evidence="7 8">
    <name type="scientific">Thiomicrorhabdus sediminis</name>
    <dbReference type="NCBI Taxonomy" id="2580412"/>
    <lineage>
        <taxon>Bacteria</taxon>
        <taxon>Pseudomonadati</taxon>
        <taxon>Pseudomonadota</taxon>
        <taxon>Gammaproteobacteria</taxon>
        <taxon>Thiotrichales</taxon>
        <taxon>Piscirickettsiaceae</taxon>
        <taxon>Thiomicrorhabdus</taxon>
    </lineage>
</organism>
<keyword evidence="3" id="KW-0731">Sigma factor</keyword>
<dbReference type="InterPro" id="IPR039425">
    <property type="entry name" value="RNA_pol_sigma-70-like"/>
</dbReference>
<keyword evidence="2" id="KW-0805">Transcription regulation</keyword>
<dbReference type="AlphaFoldDB" id="A0A4P9K8R4"/>
<dbReference type="NCBIfam" id="TIGR02937">
    <property type="entry name" value="sigma70-ECF"/>
    <property type="match status" value="1"/>
</dbReference>
<dbReference type="KEGG" id="thig:FE785_09270"/>
<dbReference type="PANTHER" id="PTHR43133">
    <property type="entry name" value="RNA POLYMERASE ECF-TYPE SIGMA FACTO"/>
    <property type="match status" value="1"/>
</dbReference>
<dbReference type="Pfam" id="PF08281">
    <property type="entry name" value="Sigma70_r4_2"/>
    <property type="match status" value="1"/>
</dbReference>
<protein>
    <submittedName>
        <fullName evidence="7">Sigma-70 family RNA polymerase sigma factor</fullName>
    </submittedName>
</protein>
<dbReference type="Gene3D" id="1.10.10.10">
    <property type="entry name" value="Winged helix-like DNA-binding domain superfamily/Winged helix DNA-binding domain"/>
    <property type="match status" value="1"/>
</dbReference>
<evidence type="ECO:0000313" key="7">
    <source>
        <dbReference type="EMBL" id="QCU90806.1"/>
    </source>
</evidence>
<dbReference type="RefSeq" id="WP_138565480.1">
    <property type="nucleotide sequence ID" value="NZ_CP040602.1"/>
</dbReference>
<dbReference type="Gene3D" id="1.10.1740.10">
    <property type="match status" value="1"/>
</dbReference>
<evidence type="ECO:0000256" key="4">
    <source>
        <dbReference type="ARBA" id="ARBA00023163"/>
    </source>
</evidence>